<evidence type="ECO:0000313" key="3">
    <source>
        <dbReference type="Proteomes" id="UP000242849"/>
    </source>
</evidence>
<keyword evidence="3" id="KW-1185">Reference proteome</keyword>
<dbReference type="STRING" id="53406.SAMN05421553_0105"/>
<protein>
    <recommendedName>
        <fullName evidence="4">Tetratricopeptide repeat-containing protein</fullName>
    </recommendedName>
</protein>
<dbReference type="PIRSF" id="PIRSF030959">
    <property type="entry name" value="UCP030959"/>
    <property type="match status" value="1"/>
</dbReference>
<proteinExistence type="predicted"/>
<evidence type="ECO:0000256" key="1">
    <source>
        <dbReference type="SAM" id="Phobius"/>
    </source>
</evidence>
<feature type="transmembrane region" description="Helical" evidence="1">
    <location>
        <begin position="26"/>
        <end position="49"/>
    </location>
</feature>
<gene>
    <name evidence="2" type="ORF">SAMN05421553_0105</name>
</gene>
<dbReference type="EMBL" id="FNSC01000001">
    <property type="protein sequence ID" value="SEB96906.1"/>
    <property type="molecule type" value="Genomic_DNA"/>
</dbReference>
<dbReference type="Proteomes" id="UP000242849">
    <property type="component" value="Unassembled WGS sequence"/>
</dbReference>
<keyword evidence="1" id="KW-1133">Transmembrane helix</keyword>
<dbReference type="Gene3D" id="1.25.40.10">
    <property type="entry name" value="Tetratricopeptide repeat domain"/>
    <property type="match status" value="1"/>
</dbReference>
<reference evidence="3" key="1">
    <citation type="submission" date="2016-10" db="EMBL/GenBank/DDBJ databases">
        <authorList>
            <person name="Varghese N."/>
            <person name="Submissions S."/>
        </authorList>
    </citation>
    <scope>NUCLEOTIDE SEQUENCE [LARGE SCALE GENOMIC DNA]</scope>
    <source>
        <strain evidence="3">DSM 12111</strain>
    </source>
</reference>
<dbReference type="AlphaFoldDB" id="A0A1H4NNQ1"/>
<accession>A0A1H4NNQ1</accession>
<name>A0A1H4NNQ1_PSEAG</name>
<keyword evidence="1" id="KW-0812">Transmembrane</keyword>
<sequence length="253" mass="29217">MPVLALLVIACQVTCGLHVVRSGQERYWIYLIIALPGLGCLIYFLGIMLPDMLGSHRGRRAINRLHDSIDPDRHLRALRDELEIRDTRDTRDTRVNLADELLRMDQAEEAAKHYQIALRGIHNDAPDILLGLARARFAHSDFSGCRESLEQLINKNPDFRSSDGHLLYARTLEALGETLKAEEEYKALSSYYAGPEAAYRYAVLLRILGRQREAREMQQQIQTYARRAAKHYRILHKKWLELSQQELRSLQQD</sequence>
<evidence type="ECO:0008006" key="4">
    <source>
        <dbReference type="Google" id="ProtNLM"/>
    </source>
</evidence>
<dbReference type="SUPFAM" id="SSF48452">
    <property type="entry name" value="TPR-like"/>
    <property type="match status" value="1"/>
</dbReference>
<evidence type="ECO:0000313" key="2">
    <source>
        <dbReference type="EMBL" id="SEB96906.1"/>
    </source>
</evidence>
<dbReference type="InterPro" id="IPR011990">
    <property type="entry name" value="TPR-like_helical_dom_sf"/>
</dbReference>
<dbReference type="InterPro" id="IPR014562">
    <property type="entry name" value="UCP030959_TPR_rpt-cont"/>
</dbReference>
<dbReference type="OrthoDB" id="7559170at2"/>
<organism evidence="2 3">
    <name type="scientific">Pseudomonas anguilliseptica</name>
    <dbReference type="NCBI Taxonomy" id="53406"/>
    <lineage>
        <taxon>Bacteria</taxon>
        <taxon>Pseudomonadati</taxon>
        <taxon>Pseudomonadota</taxon>
        <taxon>Gammaproteobacteria</taxon>
        <taxon>Pseudomonadales</taxon>
        <taxon>Pseudomonadaceae</taxon>
        <taxon>Pseudomonas</taxon>
    </lineage>
</organism>
<keyword evidence="1" id="KW-0472">Membrane</keyword>
<dbReference type="RefSeq" id="WP_090375387.1">
    <property type="nucleotide sequence ID" value="NZ_FNSC01000001.1"/>
</dbReference>